<dbReference type="InterPro" id="IPR025969">
    <property type="entry name" value="ABA_GPCR_dom"/>
</dbReference>
<dbReference type="eggNOG" id="KOG2417">
    <property type="taxonomic scope" value="Eukaryota"/>
</dbReference>
<feature type="transmembrane region" description="Helical" evidence="1">
    <location>
        <begin position="102"/>
        <end position="126"/>
    </location>
</feature>
<feature type="transmembrane region" description="Helical" evidence="1">
    <location>
        <begin position="138"/>
        <end position="158"/>
    </location>
</feature>
<accession>G0QZU0</accession>
<dbReference type="RefSeq" id="XP_004030514.1">
    <property type="nucleotide sequence ID" value="XM_004030466.1"/>
</dbReference>
<dbReference type="EMBL" id="GL984168">
    <property type="protein sequence ID" value="EGR29278.1"/>
    <property type="molecule type" value="Genomic_DNA"/>
</dbReference>
<feature type="domain" description="Abscisic acid G-protein coupled receptor-like" evidence="2">
    <location>
        <begin position="14"/>
        <end position="162"/>
    </location>
</feature>
<name>G0QZU0_ICHMU</name>
<sequence>YIEIIQEQKRFYISQTFKGKTFKVSSIICGIYCIYKILIVQNKNYQKQYIYQLLQSSYNYIVGRKKQLDPINKLLKNILPFIGIVVPEKQYDIVITYLSFSFLGYLMITNVRSFCFHLINMFQFFIGSIQQNHISTDIVVYCLAEVLGVYFISTLILIQNSVDQRYLYRKYY</sequence>
<dbReference type="InParanoid" id="G0QZU0"/>
<dbReference type="Proteomes" id="UP000008983">
    <property type="component" value="Unassembled WGS sequence"/>
</dbReference>
<reference evidence="3 4" key="1">
    <citation type="submission" date="2011-07" db="EMBL/GenBank/DDBJ databases">
        <authorList>
            <person name="Coyne R."/>
            <person name="Brami D."/>
            <person name="Johnson J."/>
            <person name="Hostetler J."/>
            <person name="Hannick L."/>
            <person name="Clark T."/>
            <person name="Cassidy-Hanley D."/>
            <person name="Inman J."/>
        </authorList>
    </citation>
    <scope>NUCLEOTIDE SEQUENCE [LARGE SCALE GENOMIC DNA]</scope>
    <source>
        <strain evidence="3 4">G5</strain>
    </source>
</reference>
<dbReference type="AlphaFoldDB" id="G0QZU0"/>
<gene>
    <name evidence="3" type="ORF">IMG5_159720</name>
</gene>
<feature type="transmembrane region" description="Helical" evidence="1">
    <location>
        <begin position="21"/>
        <end position="39"/>
    </location>
</feature>
<keyword evidence="1" id="KW-0472">Membrane</keyword>
<dbReference type="OrthoDB" id="264392at2759"/>
<organism evidence="3 4">
    <name type="scientific">Ichthyophthirius multifiliis</name>
    <name type="common">White spot disease agent</name>
    <name type="synonym">Ich</name>
    <dbReference type="NCBI Taxonomy" id="5932"/>
    <lineage>
        <taxon>Eukaryota</taxon>
        <taxon>Sar</taxon>
        <taxon>Alveolata</taxon>
        <taxon>Ciliophora</taxon>
        <taxon>Intramacronucleata</taxon>
        <taxon>Oligohymenophorea</taxon>
        <taxon>Hymenostomatida</taxon>
        <taxon>Ophryoglenina</taxon>
        <taxon>Ichthyophthirius</taxon>
    </lineage>
</organism>
<dbReference type="PANTHER" id="PTHR15948:SF0">
    <property type="entry name" value="GOLGI PH REGULATOR A-RELATED"/>
    <property type="match status" value="1"/>
</dbReference>
<evidence type="ECO:0000313" key="3">
    <source>
        <dbReference type="EMBL" id="EGR29278.1"/>
    </source>
</evidence>
<evidence type="ECO:0000259" key="2">
    <source>
        <dbReference type="Pfam" id="PF12430"/>
    </source>
</evidence>
<keyword evidence="1" id="KW-0812">Transmembrane</keyword>
<dbReference type="Pfam" id="PF12430">
    <property type="entry name" value="ABA_GPCR"/>
    <property type="match status" value="1"/>
</dbReference>
<keyword evidence="4" id="KW-1185">Reference proteome</keyword>
<dbReference type="PANTHER" id="PTHR15948">
    <property type="entry name" value="G-PROTEIN COUPLED RECEPTOR 89-RELATED"/>
    <property type="match status" value="1"/>
</dbReference>
<evidence type="ECO:0000313" key="4">
    <source>
        <dbReference type="Proteomes" id="UP000008983"/>
    </source>
</evidence>
<dbReference type="InterPro" id="IPR015672">
    <property type="entry name" value="GPHR/GTG"/>
</dbReference>
<proteinExistence type="predicted"/>
<feature type="non-terminal residue" evidence="3">
    <location>
        <position position="1"/>
    </location>
</feature>
<protein>
    <recommendedName>
        <fullName evidence="2">Abscisic acid G-protein coupled receptor-like domain-containing protein</fullName>
    </recommendedName>
</protein>
<evidence type="ECO:0000256" key="1">
    <source>
        <dbReference type="SAM" id="Phobius"/>
    </source>
</evidence>
<dbReference type="GeneID" id="14905371"/>
<keyword evidence="1" id="KW-1133">Transmembrane helix</keyword>